<evidence type="ECO:0000256" key="4">
    <source>
        <dbReference type="ARBA" id="ARBA00022989"/>
    </source>
</evidence>
<evidence type="ECO:0000256" key="2">
    <source>
        <dbReference type="ARBA" id="ARBA00022475"/>
    </source>
</evidence>
<sequence length="249" mass="28414">MILAVPEETNFARFRQDDNQNLTYIRGPAIDIMSSVSESLNFKLVFTKCISRDCMNYQMEQKYQIYNVLLTYALDAKGLSDASGMGWLGVMLNIDCTPQLYVPPGDLYTSFEKILLPFDKETWIGLAITFTSAVPTVFMTSRLSSSMKHFICGSGIKTPILNIFRAFFGIGQTQLPDRICARIIFMSFVLWCLVIRTAYQGKLFEFITTAVRKPQLKSLAELRKRNFTLYVGANELENSMIDTMKQIFE</sequence>
<dbReference type="GO" id="GO:0005886">
    <property type="term" value="C:plasma membrane"/>
    <property type="evidence" value="ECO:0007669"/>
    <property type="project" value="UniProtKB-SubCell"/>
</dbReference>
<evidence type="ECO:0000256" key="3">
    <source>
        <dbReference type="ARBA" id="ARBA00022692"/>
    </source>
</evidence>
<evidence type="ECO:0000313" key="8">
    <source>
        <dbReference type="EMBL" id="CAG9811422.1"/>
    </source>
</evidence>
<keyword evidence="5" id="KW-0472">Membrane</keyword>
<keyword evidence="7" id="KW-0325">Glycoprotein</keyword>
<proteinExistence type="predicted"/>
<reference evidence="8" key="2">
    <citation type="submission" date="2022-10" db="EMBL/GenBank/DDBJ databases">
        <authorList>
            <consortium name="ENA_rothamsted_submissions"/>
            <consortium name="culmorum"/>
            <person name="King R."/>
        </authorList>
    </citation>
    <scope>NUCLEOTIDE SEQUENCE</scope>
</reference>
<gene>
    <name evidence="8" type="ORF">CHIRRI_LOCUS14231</name>
</gene>
<keyword evidence="4" id="KW-1133">Transmembrane helix</keyword>
<comment type="subcellular location">
    <subcellularLocation>
        <location evidence="1">Cell membrane</location>
        <topology evidence="1">Multi-pass membrane protein</topology>
    </subcellularLocation>
</comment>
<protein>
    <submittedName>
        <fullName evidence="8">Uncharacterized protein</fullName>
    </submittedName>
</protein>
<evidence type="ECO:0000256" key="7">
    <source>
        <dbReference type="ARBA" id="ARBA00023180"/>
    </source>
</evidence>
<reference evidence="8" key="1">
    <citation type="submission" date="2022-01" db="EMBL/GenBank/DDBJ databases">
        <authorList>
            <person name="King R."/>
        </authorList>
    </citation>
    <scope>NUCLEOTIDE SEQUENCE</scope>
</reference>
<dbReference type="EMBL" id="OU895880">
    <property type="protein sequence ID" value="CAG9811422.1"/>
    <property type="molecule type" value="Genomic_DNA"/>
</dbReference>
<keyword evidence="2" id="KW-1003">Cell membrane</keyword>
<dbReference type="AlphaFoldDB" id="A0A9N9WZ46"/>
<keyword evidence="6" id="KW-0675">Receptor</keyword>
<keyword evidence="9" id="KW-1185">Reference proteome</keyword>
<dbReference type="PANTHER" id="PTHR42643:SF30">
    <property type="entry name" value="IONOTROPIC RECEPTOR 40A-RELATED"/>
    <property type="match status" value="1"/>
</dbReference>
<dbReference type="InterPro" id="IPR052192">
    <property type="entry name" value="Insect_Ionotropic_Sensory_Rcpt"/>
</dbReference>
<dbReference type="Gene3D" id="1.10.287.70">
    <property type="match status" value="1"/>
</dbReference>
<dbReference type="Proteomes" id="UP001153620">
    <property type="component" value="Chromosome 4"/>
</dbReference>
<keyword evidence="3" id="KW-0812">Transmembrane</keyword>
<evidence type="ECO:0000313" key="9">
    <source>
        <dbReference type="Proteomes" id="UP001153620"/>
    </source>
</evidence>
<evidence type="ECO:0000256" key="1">
    <source>
        <dbReference type="ARBA" id="ARBA00004651"/>
    </source>
</evidence>
<name>A0A9N9WZ46_9DIPT</name>
<evidence type="ECO:0000256" key="6">
    <source>
        <dbReference type="ARBA" id="ARBA00023170"/>
    </source>
</evidence>
<evidence type="ECO:0000256" key="5">
    <source>
        <dbReference type="ARBA" id="ARBA00023136"/>
    </source>
</evidence>
<organism evidence="8 9">
    <name type="scientific">Chironomus riparius</name>
    <dbReference type="NCBI Taxonomy" id="315576"/>
    <lineage>
        <taxon>Eukaryota</taxon>
        <taxon>Metazoa</taxon>
        <taxon>Ecdysozoa</taxon>
        <taxon>Arthropoda</taxon>
        <taxon>Hexapoda</taxon>
        <taxon>Insecta</taxon>
        <taxon>Pterygota</taxon>
        <taxon>Neoptera</taxon>
        <taxon>Endopterygota</taxon>
        <taxon>Diptera</taxon>
        <taxon>Nematocera</taxon>
        <taxon>Chironomoidea</taxon>
        <taxon>Chironomidae</taxon>
        <taxon>Chironominae</taxon>
        <taxon>Chironomus</taxon>
    </lineage>
</organism>
<accession>A0A9N9WZ46</accession>
<dbReference type="PANTHER" id="PTHR42643">
    <property type="entry name" value="IONOTROPIC RECEPTOR 20A-RELATED"/>
    <property type="match status" value="1"/>
</dbReference>
<dbReference type="OrthoDB" id="7791314at2759"/>